<organism evidence="1 2">
    <name type="scientific">Arctium lappa</name>
    <name type="common">Greater burdock</name>
    <name type="synonym">Lappa major</name>
    <dbReference type="NCBI Taxonomy" id="4217"/>
    <lineage>
        <taxon>Eukaryota</taxon>
        <taxon>Viridiplantae</taxon>
        <taxon>Streptophyta</taxon>
        <taxon>Embryophyta</taxon>
        <taxon>Tracheophyta</taxon>
        <taxon>Spermatophyta</taxon>
        <taxon>Magnoliopsida</taxon>
        <taxon>eudicotyledons</taxon>
        <taxon>Gunneridae</taxon>
        <taxon>Pentapetalae</taxon>
        <taxon>asterids</taxon>
        <taxon>campanulids</taxon>
        <taxon>Asterales</taxon>
        <taxon>Asteraceae</taxon>
        <taxon>Carduoideae</taxon>
        <taxon>Cardueae</taxon>
        <taxon>Arctiinae</taxon>
        <taxon>Arctium</taxon>
    </lineage>
</organism>
<gene>
    <name evidence="1" type="ORF">L6452_44499</name>
</gene>
<reference evidence="1 2" key="2">
    <citation type="journal article" date="2022" name="Mol. Ecol. Resour.">
        <title>The genomes of chicory, endive, great burdock and yacon provide insights into Asteraceae paleo-polyploidization history and plant inulin production.</title>
        <authorList>
            <person name="Fan W."/>
            <person name="Wang S."/>
            <person name="Wang H."/>
            <person name="Wang A."/>
            <person name="Jiang F."/>
            <person name="Liu H."/>
            <person name="Zhao H."/>
            <person name="Xu D."/>
            <person name="Zhang Y."/>
        </authorList>
    </citation>
    <scope>NUCLEOTIDE SEQUENCE [LARGE SCALE GENOMIC DNA]</scope>
    <source>
        <strain evidence="2">cv. Niubang</strain>
    </source>
</reference>
<sequence length="125" mass="14296">MPGYFVADKDSTPEKLIFNRTGVLHWVAEPSPGIDPLKVEVRLFDKLFLSENPGELDNWLDDLNPESKVVMTCAYVVPALRDAAVDDKFQFKRLGYFVADKDSTPEKLIFNRTVTLRDNYGKAWK</sequence>
<evidence type="ECO:0000313" key="1">
    <source>
        <dbReference type="EMBL" id="KAI3665864.1"/>
    </source>
</evidence>
<comment type="caution">
    <text evidence="1">The sequence shown here is derived from an EMBL/GenBank/DDBJ whole genome shotgun (WGS) entry which is preliminary data.</text>
</comment>
<reference evidence="2" key="1">
    <citation type="journal article" date="2022" name="Mol. Ecol. Resour.">
        <title>The genomes of chicory, endive, great burdock and yacon provide insights into Asteraceae palaeo-polyploidization history and plant inulin production.</title>
        <authorList>
            <person name="Fan W."/>
            <person name="Wang S."/>
            <person name="Wang H."/>
            <person name="Wang A."/>
            <person name="Jiang F."/>
            <person name="Liu H."/>
            <person name="Zhao H."/>
            <person name="Xu D."/>
            <person name="Zhang Y."/>
        </authorList>
    </citation>
    <scope>NUCLEOTIDE SEQUENCE [LARGE SCALE GENOMIC DNA]</scope>
    <source>
        <strain evidence="2">cv. Niubang</strain>
    </source>
</reference>
<dbReference type="Proteomes" id="UP001055879">
    <property type="component" value="Linkage Group LG18"/>
</dbReference>
<dbReference type="EMBL" id="CM042064">
    <property type="protein sequence ID" value="KAI3665864.1"/>
    <property type="molecule type" value="Genomic_DNA"/>
</dbReference>
<name>A0ACB8XFF4_ARCLA</name>
<evidence type="ECO:0000313" key="2">
    <source>
        <dbReference type="Proteomes" id="UP001055879"/>
    </source>
</evidence>
<proteinExistence type="predicted"/>
<keyword evidence="2" id="KW-1185">Reference proteome</keyword>
<protein>
    <submittedName>
        <fullName evidence="1">Uncharacterized protein</fullName>
    </submittedName>
</protein>
<accession>A0ACB8XFF4</accession>